<dbReference type="STRING" id="1112.A9D12_11460"/>
<keyword evidence="3" id="KW-1185">Reference proteome</keyword>
<dbReference type="OrthoDB" id="9911567at2"/>
<feature type="region of interest" description="Disordered" evidence="1">
    <location>
        <begin position="42"/>
        <end position="107"/>
    </location>
</feature>
<dbReference type="RefSeq" id="WP_068351946.1">
    <property type="nucleotide sequence ID" value="NZ_CP016033.1"/>
</dbReference>
<sequence length="107" mass="11503">MKIGQFWRTTRTGMIAFGQLERFDMKKLHGILALSLASLAVMGCGTGDPTPDPPAAEPSADPSTPSLGTANGEDVDDVDVKMNPNMQHSAEEMTGAEEIKEQRPETE</sequence>
<evidence type="ECO:0000313" key="3">
    <source>
        <dbReference type="Proteomes" id="UP000078263"/>
    </source>
</evidence>
<feature type="compositionally biased region" description="Basic and acidic residues" evidence="1">
    <location>
        <begin position="97"/>
        <end position="107"/>
    </location>
</feature>
<dbReference type="KEGG" id="pns:A9D12_11460"/>
<evidence type="ECO:0000313" key="2">
    <source>
        <dbReference type="EMBL" id="ANK13450.1"/>
    </source>
</evidence>
<evidence type="ECO:0000256" key="1">
    <source>
        <dbReference type="SAM" id="MobiDB-lite"/>
    </source>
</evidence>
<dbReference type="AlphaFoldDB" id="A0A192D5T3"/>
<organism evidence="2 3">
    <name type="scientific">Erythrobacter neustonensis</name>
    <dbReference type="NCBI Taxonomy" id="1112"/>
    <lineage>
        <taxon>Bacteria</taxon>
        <taxon>Pseudomonadati</taxon>
        <taxon>Pseudomonadota</taxon>
        <taxon>Alphaproteobacteria</taxon>
        <taxon>Sphingomonadales</taxon>
        <taxon>Erythrobacteraceae</taxon>
        <taxon>Erythrobacter/Porphyrobacter group</taxon>
        <taxon>Erythrobacter</taxon>
    </lineage>
</organism>
<accession>A0A192D5T3</accession>
<feature type="compositionally biased region" description="Low complexity" evidence="1">
    <location>
        <begin position="57"/>
        <end position="66"/>
    </location>
</feature>
<name>A0A192D5T3_9SPHN</name>
<protein>
    <submittedName>
        <fullName evidence="2">Uncharacterized protein</fullName>
    </submittedName>
</protein>
<reference evidence="2 3" key="1">
    <citation type="submission" date="2016-05" db="EMBL/GenBank/DDBJ databases">
        <title>Compelete Genome Sequence of Bacteriochlorophyll-Synthesizing Bacterium Porphyrobacter neustonensis DSM 9434.</title>
        <authorList>
            <person name="Shi X.-L."/>
            <person name="Wu Y.-H."/>
            <person name="Cheng H."/>
            <person name="Xu L."/>
            <person name="Zhang X.-Q."/>
            <person name="Wang C.-S."/>
            <person name="Xu X.-W."/>
        </authorList>
    </citation>
    <scope>NUCLEOTIDE SEQUENCE [LARGE SCALE GENOMIC DNA]</scope>
    <source>
        <strain evidence="2 3">DSM 9434</strain>
    </source>
</reference>
<dbReference type="Proteomes" id="UP000078263">
    <property type="component" value="Chromosome"/>
</dbReference>
<proteinExistence type="predicted"/>
<gene>
    <name evidence="2" type="ORF">A9D12_11460</name>
</gene>
<dbReference type="EMBL" id="CP016033">
    <property type="protein sequence ID" value="ANK13450.1"/>
    <property type="molecule type" value="Genomic_DNA"/>
</dbReference>